<dbReference type="RefSeq" id="WP_146810992.1">
    <property type="nucleotide sequence ID" value="NZ_BJXX01000133.1"/>
</dbReference>
<protein>
    <submittedName>
        <fullName evidence="2">Uncharacterized protein</fullName>
    </submittedName>
</protein>
<comment type="caution">
    <text evidence="2">The sequence shown here is derived from an EMBL/GenBank/DDBJ whole genome shotgun (WGS) entry which is preliminary data.</text>
</comment>
<name>A0A511V991_9BACL</name>
<evidence type="ECO:0000313" key="3">
    <source>
        <dbReference type="Proteomes" id="UP000321157"/>
    </source>
</evidence>
<feature type="chain" id="PRO_5022023555" evidence="1">
    <location>
        <begin position="28"/>
        <end position="196"/>
    </location>
</feature>
<keyword evidence="1" id="KW-0732">Signal</keyword>
<gene>
    <name evidence="2" type="ORF">ADA01nite_29200</name>
</gene>
<proteinExistence type="predicted"/>
<dbReference type="OrthoDB" id="2942003at2"/>
<feature type="signal peptide" evidence="1">
    <location>
        <begin position="1"/>
        <end position="27"/>
    </location>
</feature>
<evidence type="ECO:0000256" key="1">
    <source>
        <dbReference type="SAM" id="SignalP"/>
    </source>
</evidence>
<dbReference type="EMBL" id="BJXX01000133">
    <property type="protein sequence ID" value="GEN35460.1"/>
    <property type="molecule type" value="Genomic_DNA"/>
</dbReference>
<sequence length="196" mass="21331">MIKKSRKKLGAAILAVGVVSGAGVAYSSIQSPEIKTVYSHASWNYSYGSIEELAQDSDLVALVTVGEKISEKSVDHIPMSDFEATVVKPIINSEKGQKISITQTGGLTEVNGEKIKMELEDDPLLVPGEEYVIFARKNDNGTYAILGGPQGRLKNINGKLHAMKYVTKRVGWGNIEVKGENLENLKSKIVKAKKQK</sequence>
<dbReference type="Proteomes" id="UP000321157">
    <property type="component" value="Unassembled WGS sequence"/>
</dbReference>
<keyword evidence="3" id="KW-1185">Reference proteome</keyword>
<reference evidence="2 3" key="1">
    <citation type="submission" date="2019-07" db="EMBL/GenBank/DDBJ databases">
        <title>Whole genome shotgun sequence of Aneurinibacillus danicus NBRC 102444.</title>
        <authorList>
            <person name="Hosoyama A."/>
            <person name="Uohara A."/>
            <person name="Ohji S."/>
            <person name="Ichikawa N."/>
        </authorList>
    </citation>
    <scope>NUCLEOTIDE SEQUENCE [LARGE SCALE GENOMIC DNA]</scope>
    <source>
        <strain evidence="2 3">NBRC 102444</strain>
    </source>
</reference>
<accession>A0A511V991</accession>
<dbReference type="AlphaFoldDB" id="A0A511V991"/>
<organism evidence="2 3">
    <name type="scientific">Aneurinibacillus danicus</name>
    <dbReference type="NCBI Taxonomy" id="267746"/>
    <lineage>
        <taxon>Bacteria</taxon>
        <taxon>Bacillati</taxon>
        <taxon>Bacillota</taxon>
        <taxon>Bacilli</taxon>
        <taxon>Bacillales</taxon>
        <taxon>Paenibacillaceae</taxon>
        <taxon>Aneurinibacillus group</taxon>
        <taxon>Aneurinibacillus</taxon>
    </lineage>
</organism>
<evidence type="ECO:0000313" key="2">
    <source>
        <dbReference type="EMBL" id="GEN35460.1"/>
    </source>
</evidence>